<gene>
    <name evidence="1" type="ORF">H9630_03480</name>
</gene>
<dbReference type="EMBL" id="JACSPU010000001">
    <property type="protein sequence ID" value="MBD8013869.1"/>
    <property type="molecule type" value="Genomic_DNA"/>
</dbReference>
<reference evidence="1 2" key="1">
    <citation type="submission" date="2020-08" db="EMBL/GenBank/DDBJ databases">
        <title>A Genomic Blueprint of the Chicken Gut Microbiome.</title>
        <authorList>
            <person name="Gilroy R."/>
            <person name="Ravi A."/>
            <person name="Getino M."/>
            <person name="Pursley I."/>
            <person name="Horton D.L."/>
            <person name="Alikhan N.-F."/>
            <person name="Baker D."/>
            <person name="Gharbi K."/>
            <person name="Hall N."/>
            <person name="Watson M."/>
            <person name="Adriaenssens E.M."/>
            <person name="Foster-Nyarko E."/>
            <person name="Jarju S."/>
            <person name="Secka A."/>
            <person name="Antonio M."/>
            <person name="Oren A."/>
            <person name="Chaudhuri R."/>
            <person name="La Ragione R.M."/>
            <person name="Hildebrand F."/>
            <person name="Pallen M.J."/>
        </authorList>
    </citation>
    <scope>NUCLEOTIDE SEQUENCE [LARGE SCALE GENOMIC DNA]</scope>
    <source>
        <strain evidence="1 2">Sa1BUA13</strain>
    </source>
</reference>
<organism evidence="1 2">
    <name type="scientific">Planococcus wigleyi</name>
    <dbReference type="NCBI Taxonomy" id="2762216"/>
    <lineage>
        <taxon>Bacteria</taxon>
        <taxon>Bacillati</taxon>
        <taxon>Bacillota</taxon>
        <taxon>Bacilli</taxon>
        <taxon>Bacillales</taxon>
        <taxon>Caryophanaceae</taxon>
        <taxon>Planococcus</taxon>
    </lineage>
</organism>
<evidence type="ECO:0000313" key="1">
    <source>
        <dbReference type="EMBL" id="MBD8013869.1"/>
    </source>
</evidence>
<sequence>MIMKYKLLYKSGVKEEFTQEGSRESLAGVHNIFYEAFAKDLNAVVTFGDGEDSGRYIRVSDVSQFEMEILPDGGTEIINSN</sequence>
<keyword evidence="2" id="KW-1185">Reference proteome</keyword>
<evidence type="ECO:0008006" key="3">
    <source>
        <dbReference type="Google" id="ProtNLM"/>
    </source>
</evidence>
<comment type="caution">
    <text evidence="1">The sequence shown here is derived from an EMBL/GenBank/DDBJ whole genome shotgun (WGS) entry which is preliminary data.</text>
</comment>
<proteinExistence type="predicted"/>
<dbReference type="RefSeq" id="WP_191714079.1">
    <property type="nucleotide sequence ID" value="NZ_JACSPU010000001.1"/>
</dbReference>
<protein>
    <recommendedName>
        <fullName evidence="3">DUF3892 domain-containing protein</fullName>
    </recommendedName>
</protein>
<dbReference type="Proteomes" id="UP000658980">
    <property type="component" value="Unassembled WGS sequence"/>
</dbReference>
<accession>A0ABR8WA35</accession>
<name>A0ABR8WA35_9BACL</name>
<evidence type="ECO:0000313" key="2">
    <source>
        <dbReference type="Proteomes" id="UP000658980"/>
    </source>
</evidence>